<reference evidence="2 3" key="1">
    <citation type="submission" date="2017-05" db="EMBL/GenBank/DDBJ databases">
        <authorList>
            <person name="Varghese N."/>
            <person name="Submissions S."/>
        </authorList>
    </citation>
    <scope>NUCLEOTIDE SEQUENCE [LARGE SCALE GENOMIC DNA]</scope>
    <source>
        <strain evidence="2 3">DSM 26001</strain>
    </source>
</reference>
<accession>A0ABY1QJ26</accession>
<dbReference type="Proteomes" id="UP001158049">
    <property type="component" value="Unassembled WGS sequence"/>
</dbReference>
<dbReference type="EMBL" id="FXUL01000018">
    <property type="protein sequence ID" value="SMP72703.1"/>
    <property type="molecule type" value="Genomic_DNA"/>
</dbReference>
<evidence type="ECO:0000313" key="2">
    <source>
        <dbReference type="EMBL" id="SMP72703.1"/>
    </source>
</evidence>
<evidence type="ECO:0000313" key="3">
    <source>
        <dbReference type="Proteomes" id="UP001158049"/>
    </source>
</evidence>
<organism evidence="2 3">
    <name type="scientific">Noviherbaspirillum suwonense</name>
    <dbReference type="NCBI Taxonomy" id="1224511"/>
    <lineage>
        <taxon>Bacteria</taxon>
        <taxon>Pseudomonadati</taxon>
        <taxon>Pseudomonadota</taxon>
        <taxon>Betaproteobacteria</taxon>
        <taxon>Burkholderiales</taxon>
        <taxon>Oxalobacteraceae</taxon>
        <taxon>Noviherbaspirillum</taxon>
    </lineage>
</organism>
<sequence length="230" mass="25856">MLATVFEMDKTMPRKVTASAPETAAQPVVRKTGKVGRPPRAAYTEPQISLLTTAEDTNPAEDDEESGERKVEGKRLITLIKRTLIDRNLPDRYIADLMGVTTIYWNSMCNGHRKIKSVGKDKLERVGEFLGIPTVQVMILADYFEPTDFYAKRSLDDELNMVLQAMQADPNWVALTPSKAEWEQLPVGTKILISLLFEREAGRSFMSKLQMEHPALAKKLGMEDQKDKAA</sequence>
<evidence type="ECO:0000256" key="1">
    <source>
        <dbReference type="SAM" id="MobiDB-lite"/>
    </source>
</evidence>
<feature type="region of interest" description="Disordered" evidence="1">
    <location>
        <begin position="32"/>
        <end position="69"/>
    </location>
</feature>
<keyword evidence="3" id="KW-1185">Reference proteome</keyword>
<proteinExistence type="predicted"/>
<name>A0ABY1QJ26_9BURK</name>
<comment type="caution">
    <text evidence="2">The sequence shown here is derived from an EMBL/GenBank/DDBJ whole genome shotgun (WGS) entry which is preliminary data.</text>
</comment>
<feature type="compositionally biased region" description="Polar residues" evidence="1">
    <location>
        <begin position="46"/>
        <end position="56"/>
    </location>
</feature>
<evidence type="ECO:0008006" key="4">
    <source>
        <dbReference type="Google" id="ProtNLM"/>
    </source>
</evidence>
<protein>
    <recommendedName>
        <fullName evidence="4">HTH cro/C1-type domain-containing protein</fullName>
    </recommendedName>
</protein>
<gene>
    <name evidence="2" type="ORF">SAMN06295970_11896</name>
</gene>
<dbReference type="RefSeq" id="WP_283444147.1">
    <property type="nucleotide sequence ID" value="NZ_FXUL01000018.1"/>
</dbReference>